<feature type="region of interest" description="Disordered" evidence="1">
    <location>
        <begin position="155"/>
        <end position="207"/>
    </location>
</feature>
<feature type="region of interest" description="Disordered" evidence="1">
    <location>
        <begin position="286"/>
        <end position="333"/>
    </location>
</feature>
<dbReference type="AlphaFoldDB" id="A0A9N8EBD6"/>
<keyword evidence="4" id="KW-1185">Reference proteome</keyword>
<reference evidence="3" key="1">
    <citation type="submission" date="2020-06" db="EMBL/GenBank/DDBJ databases">
        <authorList>
            <consortium name="Plant Systems Biology data submission"/>
        </authorList>
    </citation>
    <scope>NUCLEOTIDE SEQUENCE</scope>
    <source>
        <strain evidence="3">D6</strain>
    </source>
</reference>
<feature type="domain" description="DUF6824" evidence="2">
    <location>
        <begin position="34"/>
        <end position="123"/>
    </location>
</feature>
<dbReference type="Proteomes" id="UP001153069">
    <property type="component" value="Unassembled WGS sequence"/>
</dbReference>
<sequence>MTFKTGSKKSEEIDAASKLEENLLEGITHPGLHDCLCGRGGHATNHPGNVQFRMLVNQYKEFYLGLSRCGKLQVAAEVVRLWRAQTPAGRFLAMTDPSQKEQSTWHDIGDKEALKKTTQCLRERIPAHQRARTLKAPIKPTSALNIREELLKKIQHHEAQQQQPSASAPPTQAQSLAQALTTCTNSGAMVPESSSNTGTGTPTSSASGLWAQTQLNLLMNDECTQQELQTAQAPVTSTCTQMQRQTDTVTGPTPLVTQENRAQVQPNLHAILGGLFQQIPRQNNQVASTNANNSAPVPARSRLSQQQVSASSAPFPPPMPKGNRFAATSRTQSLSRETSWAGVSVGSWHDSDELPFQAWEELMEHDATTAASIMGIAPSPVSTTASEESSAHHEKTDQVTAVVPSSFASTSADSAAATSTTDAIPSTANLTHNVFGLGAQWRYRRSSSAEKNVPTRQPQATAAHWTHSLTSMDGSYTMISRQTNH</sequence>
<evidence type="ECO:0000256" key="1">
    <source>
        <dbReference type="SAM" id="MobiDB-lite"/>
    </source>
</evidence>
<dbReference type="EMBL" id="CAICTM010000704">
    <property type="protein sequence ID" value="CAB9515284.1"/>
    <property type="molecule type" value="Genomic_DNA"/>
</dbReference>
<organism evidence="3 4">
    <name type="scientific">Seminavis robusta</name>
    <dbReference type="NCBI Taxonomy" id="568900"/>
    <lineage>
        <taxon>Eukaryota</taxon>
        <taxon>Sar</taxon>
        <taxon>Stramenopiles</taxon>
        <taxon>Ochrophyta</taxon>
        <taxon>Bacillariophyta</taxon>
        <taxon>Bacillariophyceae</taxon>
        <taxon>Bacillariophycidae</taxon>
        <taxon>Naviculales</taxon>
        <taxon>Naviculaceae</taxon>
        <taxon>Seminavis</taxon>
    </lineage>
</organism>
<comment type="caution">
    <text evidence="3">The sequence shown here is derived from an EMBL/GenBank/DDBJ whole genome shotgun (WGS) entry which is preliminary data.</text>
</comment>
<feature type="compositionally biased region" description="Polar residues" evidence="1">
    <location>
        <begin position="286"/>
        <end position="295"/>
    </location>
</feature>
<feature type="compositionally biased region" description="Low complexity" evidence="1">
    <location>
        <begin position="193"/>
        <end position="207"/>
    </location>
</feature>
<gene>
    <name evidence="3" type="ORF">SEMRO_705_G190290.1</name>
</gene>
<proteinExistence type="predicted"/>
<feature type="region of interest" description="Disordered" evidence="1">
    <location>
        <begin position="380"/>
        <end position="399"/>
    </location>
</feature>
<evidence type="ECO:0000313" key="4">
    <source>
        <dbReference type="Proteomes" id="UP001153069"/>
    </source>
</evidence>
<dbReference type="Pfam" id="PF20710">
    <property type="entry name" value="DUF6824"/>
    <property type="match status" value="1"/>
</dbReference>
<name>A0A9N8EBD6_9STRA</name>
<evidence type="ECO:0000259" key="2">
    <source>
        <dbReference type="Pfam" id="PF20710"/>
    </source>
</evidence>
<dbReference type="InterPro" id="IPR049227">
    <property type="entry name" value="DUF6824"/>
</dbReference>
<feature type="compositionally biased region" description="Low complexity" evidence="1">
    <location>
        <begin position="160"/>
        <end position="182"/>
    </location>
</feature>
<evidence type="ECO:0000313" key="3">
    <source>
        <dbReference type="EMBL" id="CAB9515284.1"/>
    </source>
</evidence>
<dbReference type="OrthoDB" id="49314at2759"/>
<accession>A0A9N8EBD6</accession>
<feature type="compositionally biased region" description="Low complexity" evidence="1">
    <location>
        <begin position="299"/>
        <end position="313"/>
    </location>
</feature>
<protein>
    <recommendedName>
        <fullName evidence="2">DUF6824 domain-containing protein</fullName>
    </recommendedName>
</protein>